<organism evidence="10 11">
    <name type="scientific">Chlorobium phaeovibrioides</name>
    <dbReference type="NCBI Taxonomy" id="1094"/>
    <lineage>
        <taxon>Bacteria</taxon>
        <taxon>Pseudomonadati</taxon>
        <taxon>Chlorobiota</taxon>
        <taxon>Chlorobiia</taxon>
        <taxon>Chlorobiales</taxon>
        <taxon>Chlorobiaceae</taxon>
        <taxon>Chlorobium/Pelodictyon group</taxon>
        <taxon>Chlorobium</taxon>
    </lineage>
</organism>
<dbReference type="SUPFAM" id="SSF50715">
    <property type="entry name" value="Ribosomal protein L25-like"/>
    <property type="match status" value="1"/>
</dbReference>
<dbReference type="NCBIfam" id="TIGR00731">
    <property type="entry name" value="bL25_bact_ctc"/>
    <property type="match status" value="1"/>
</dbReference>
<protein>
    <recommendedName>
        <fullName evidence="5">Large ribosomal subunit protein bL25</fullName>
    </recommendedName>
    <alternativeName>
        <fullName evidence="5">General stress protein CTC</fullName>
    </alternativeName>
</protein>
<dbReference type="HAMAP" id="MF_01334">
    <property type="entry name" value="Ribosomal_bL25_CTC"/>
    <property type="match status" value="1"/>
</dbReference>
<gene>
    <name evidence="5" type="primary">rplY</name>
    <name evidence="5" type="synonym">ctc</name>
    <name evidence="10" type="ORF">EKD02_07790</name>
    <name evidence="8" type="ORF">FP507_03940</name>
    <name evidence="9" type="ORF">GJ685_06400</name>
</gene>
<dbReference type="InterPro" id="IPR020057">
    <property type="entry name" value="Ribosomal_bL25_b-dom"/>
</dbReference>
<evidence type="ECO:0000313" key="13">
    <source>
        <dbReference type="Proteomes" id="UP000489351"/>
    </source>
</evidence>
<dbReference type="Proteomes" id="UP000327458">
    <property type="component" value="Unassembled WGS sequence"/>
</dbReference>
<evidence type="ECO:0000259" key="7">
    <source>
        <dbReference type="Pfam" id="PF14693"/>
    </source>
</evidence>
<dbReference type="EMBL" id="VMRG01000001">
    <property type="protein sequence ID" value="KAA6232337.1"/>
    <property type="molecule type" value="Genomic_DNA"/>
</dbReference>
<evidence type="ECO:0000256" key="4">
    <source>
        <dbReference type="ARBA" id="ARBA00023274"/>
    </source>
</evidence>
<comment type="subunit">
    <text evidence="5">Part of the 50S ribosomal subunit; part of the 5S rRNA/L5/L18/L25 subcomplex. Contacts the 5S rRNA. Binds to the 5S rRNA independently of L5 and L18.</text>
</comment>
<dbReference type="EMBL" id="RXYK01000012">
    <property type="protein sequence ID" value="RTY36833.1"/>
    <property type="molecule type" value="Genomic_DNA"/>
</dbReference>
<evidence type="ECO:0000256" key="5">
    <source>
        <dbReference type="HAMAP-Rule" id="MF_01334"/>
    </source>
</evidence>
<evidence type="ECO:0000313" key="10">
    <source>
        <dbReference type="EMBL" id="RTY36833.1"/>
    </source>
</evidence>
<dbReference type="Pfam" id="PF01386">
    <property type="entry name" value="Ribosomal_L25p"/>
    <property type="match status" value="1"/>
</dbReference>
<feature type="domain" description="Large ribosomal subunit protein bL25 L25" evidence="6">
    <location>
        <begin position="8"/>
        <end position="91"/>
    </location>
</feature>
<dbReference type="Proteomes" id="UP000279908">
    <property type="component" value="Unassembled WGS sequence"/>
</dbReference>
<dbReference type="InterPro" id="IPR020930">
    <property type="entry name" value="Ribosomal_uL5_bac-type"/>
</dbReference>
<accession>A0A3S0N9Q6</accession>
<proteinExistence type="inferred from homology"/>
<comment type="similarity">
    <text evidence="5">Belongs to the bacterial ribosomal protein bL25 family. CTC subfamily.</text>
</comment>
<keyword evidence="1 5" id="KW-0699">rRNA-binding</keyword>
<evidence type="ECO:0000313" key="11">
    <source>
        <dbReference type="Proteomes" id="UP000279908"/>
    </source>
</evidence>
<evidence type="ECO:0000313" key="8">
    <source>
        <dbReference type="EMBL" id="KAA6232337.1"/>
    </source>
</evidence>
<reference evidence="8 12" key="2">
    <citation type="submission" date="2019-07" db="EMBL/GenBank/DDBJ databases">
        <title>Draft genome Sequence of Chlorobium phaeovibrioides sp. strain PhvTcv-s14, from the Phylum Chlorobi.</title>
        <authorList>
            <person name="Babenko V."/>
            <person name="Boldyreva D."/>
            <person name="Kanygina A."/>
            <person name="Selezneva O."/>
            <person name="Akopiyan T."/>
            <person name="Lunina O."/>
        </authorList>
    </citation>
    <scope>NUCLEOTIDE SEQUENCE [LARGE SCALE GENOMIC DNA]</scope>
    <source>
        <strain evidence="8 12">GrTcv12</strain>
    </source>
</reference>
<reference evidence="10 11" key="1">
    <citation type="submission" date="2018-12" db="EMBL/GenBank/DDBJ databases">
        <authorList>
            <person name="Lunina O.N."/>
            <person name="Grouzdev D.S."/>
            <person name="Gorlenko V.M."/>
            <person name="Savvichev A.S."/>
        </authorList>
    </citation>
    <scope>NUCLEOTIDE SEQUENCE [LARGE SCALE GENOMIC DNA]</scope>
    <source>
        <strain evidence="10 11">BrKhr-17</strain>
    </source>
</reference>
<comment type="caution">
    <text evidence="10">The sequence shown here is derived from an EMBL/GenBank/DDBJ whole genome shotgun (WGS) entry which is preliminary data.</text>
</comment>
<evidence type="ECO:0000256" key="3">
    <source>
        <dbReference type="ARBA" id="ARBA00022980"/>
    </source>
</evidence>
<evidence type="ECO:0000256" key="2">
    <source>
        <dbReference type="ARBA" id="ARBA00022884"/>
    </source>
</evidence>
<dbReference type="InterPro" id="IPR020056">
    <property type="entry name" value="Rbsml_bL25/Gln-tRNA_synth_N"/>
</dbReference>
<dbReference type="AlphaFoldDB" id="A0A3S0N9Q6"/>
<dbReference type="CDD" id="cd00495">
    <property type="entry name" value="Ribosomal_L25_TL5_CTC"/>
    <property type="match status" value="1"/>
</dbReference>
<name>A0A3S0N9Q6_CHLPH</name>
<sequence length="203" mass="22297">METTVLGVQPRIIKKNDAEKIRKSGNVPAVVYHKGEETVAVSVNELELNKLVHTAESHIIDLRFPDGKVKRSFIKAVQFHPVTDRIIHTDFQLFAADEVIEMDVPVSVTGESVGVDKGGKLQILRHNLTLKGKPTDMPDHLVIDITDMEIGSIVHVKDIPAQSYENLEIMIDPETPVVSVVAPKVEVETEETPEAAAAPEAEA</sequence>
<dbReference type="RefSeq" id="WP_126342820.1">
    <property type="nucleotide sequence ID" value="NZ_CP041698.1"/>
</dbReference>
<dbReference type="GO" id="GO:0003735">
    <property type="term" value="F:structural constituent of ribosome"/>
    <property type="evidence" value="ECO:0007669"/>
    <property type="project" value="InterPro"/>
</dbReference>
<evidence type="ECO:0000313" key="12">
    <source>
        <dbReference type="Proteomes" id="UP000327458"/>
    </source>
</evidence>
<keyword evidence="13" id="KW-1185">Reference proteome</keyword>
<evidence type="ECO:0000313" key="9">
    <source>
        <dbReference type="EMBL" id="MWV54694.1"/>
    </source>
</evidence>
<dbReference type="InterPro" id="IPR001021">
    <property type="entry name" value="Ribosomal_bL25_long"/>
</dbReference>
<dbReference type="NCBIfam" id="NF004136">
    <property type="entry name" value="PRK05618.3-2"/>
    <property type="match status" value="1"/>
</dbReference>
<keyword evidence="2 5" id="KW-0694">RNA-binding</keyword>
<dbReference type="EMBL" id="WUBZ01000018">
    <property type="protein sequence ID" value="MWV54694.1"/>
    <property type="molecule type" value="Genomic_DNA"/>
</dbReference>
<dbReference type="InterPro" id="IPR037121">
    <property type="entry name" value="Ribosomal_bL25_C"/>
</dbReference>
<evidence type="ECO:0000256" key="1">
    <source>
        <dbReference type="ARBA" id="ARBA00022730"/>
    </source>
</evidence>
<dbReference type="InterPro" id="IPR029751">
    <property type="entry name" value="Ribosomal_L25_dom"/>
</dbReference>
<dbReference type="GO" id="GO:0022625">
    <property type="term" value="C:cytosolic large ribosomal subunit"/>
    <property type="evidence" value="ECO:0007669"/>
    <property type="project" value="TreeGrafter"/>
</dbReference>
<comment type="function">
    <text evidence="5">This is one of the proteins that binds to the 5S RNA in the ribosome where it forms part of the central protuberance.</text>
</comment>
<dbReference type="PANTHER" id="PTHR33284:SF1">
    <property type="entry name" value="RIBOSOMAL PROTEIN L25_GLN-TRNA SYNTHETASE, ANTI-CODON-BINDING DOMAIN-CONTAINING PROTEIN"/>
    <property type="match status" value="1"/>
</dbReference>
<feature type="domain" description="Large ribosomal subunit protein bL25 beta" evidence="7">
    <location>
        <begin position="100"/>
        <end position="184"/>
    </location>
</feature>
<dbReference type="PANTHER" id="PTHR33284">
    <property type="entry name" value="RIBOSOMAL PROTEIN L25/GLN-TRNA SYNTHETASE, ANTI-CODON-BINDING DOMAIN-CONTAINING PROTEIN"/>
    <property type="match status" value="1"/>
</dbReference>
<dbReference type="Proteomes" id="UP000489351">
    <property type="component" value="Unassembled WGS sequence"/>
</dbReference>
<dbReference type="Gene3D" id="2.170.120.20">
    <property type="entry name" value="Ribosomal protein L25, beta domain"/>
    <property type="match status" value="1"/>
</dbReference>
<keyword evidence="4 5" id="KW-0687">Ribonucleoprotein</keyword>
<keyword evidence="3 5" id="KW-0689">Ribosomal protein</keyword>
<dbReference type="Gene3D" id="2.40.240.10">
    <property type="entry name" value="Ribosomal Protein L25, Chain P"/>
    <property type="match status" value="1"/>
</dbReference>
<reference evidence="9 13" key="3">
    <citation type="submission" date="2019-11" db="EMBL/GenBank/DDBJ databases">
        <title>Green- and brown-colored morphotypes of Chlorobia in the stratified aquatic ecosystems of Kandalaksha Gulf (White Sea): A model for study of the accessory genome evolution.</title>
        <authorList>
            <person name="Grouzdev D.S."/>
        </authorList>
    </citation>
    <scope>NUCLEOTIDE SEQUENCE [LARGE SCALE GENOMIC DNA]</scope>
    <source>
        <strain evidence="9 13">ZM</strain>
    </source>
</reference>
<evidence type="ECO:0000259" key="6">
    <source>
        <dbReference type="Pfam" id="PF01386"/>
    </source>
</evidence>
<dbReference type="GO" id="GO:0008097">
    <property type="term" value="F:5S rRNA binding"/>
    <property type="evidence" value="ECO:0007669"/>
    <property type="project" value="InterPro"/>
</dbReference>
<dbReference type="InterPro" id="IPR011035">
    <property type="entry name" value="Ribosomal_bL25/Gln-tRNA_synth"/>
</dbReference>
<dbReference type="Pfam" id="PF14693">
    <property type="entry name" value="Ribosomal_TL5_C"/>
    <property type="match status" value="1"/>
</dbReference>
<dbReference type="GO" id="GO:0006412">
    <property type="term" value="P:translation"/>
    <property type="evidence" value="ECO:0007669"/>
    <property type="project" value="UniProtKB-UniRule"/>
</dbReference>